<sequence length="114" mass="13599">MYRRPSKYNAMKTVVDGITFDSRKEGRRYRELRLLEQAGVIEGLCLQPHFLLQDSYVKNGKSVRKIEYIADFSYYDLEKKKFVVEDVKGLKTDVYKLKKKIFEFKYPDLEISEI</sequence>
<dbReference type="RefSeq" id="WP_060799529.1">
    <property type="nucleotide sequence ID" value="NZ_KQ957086.1"/>
</dbReference>
<dbReference type="Proteomes" id="UP000070174">
    <property type="component" value="Unassembled WGS sequence"/>
</dbReference>
<dbReference type="PATRIC" id="fig|54005.3.peg.185"/>
<proteinExistence type="predicted"/>
<dbReference type="Pfam" id="PF06356">
    <property type="entry name" value="DUF1064"/>
    <property type="match status" value="1"/>
</dbReference>
<dbReference type="AlphaFoldDB" id="A0A133PS96"/>
<evidence type="ECO:0008006" key="3">
    <source>
        <dbReference type="Google" id="ProtNLM"/>
    </source>
</evidence>
<reference evidence="1 2" key="1">
    <citation type="submission" date="2016-01" db="EMBL/GenBank/DDBJ databases">
        <authorList>
            <person name="Oliw E.H."/>
        </authorList>
    </citation>
    <scope>NUCLEOTIDE SEQUENCE [LARGE SCALE GENOMIC DNA]</scope>
    <source>
        <strain evidence="1 2">CMW7756A</strain>
    </source>
</reference>
<comment type="caution">
    <text evidence="1">The sequence shown here is derived from an EMBL/GenBank/DDBJ whole genome shotgun (WGS) entry which is preliminary data.</text>
</comment>
<evidence type="ECO:0000313" key="2">
    <source>
        <dbReference type="Proteomes" id="UP000070174"/>
    </source>
</evidence>
<gene>
    <name evidence="1" type="ORF">HMPREF3229_00187</name>
</gene>
<name>A0A133PS96_9FIRM</name>
<accession>A0A133PS96</accession>
<evidence type="ECO:0000313" key="1">
    <source>
        <dbReference type="EMBL" id="KXA31659.1"/>
    </source>
</evidence>
<protein>
    <recommendedName>
        <fullName evidence="3">DUF1064 domain-containing protein</fullName>
    </recommendedName>
</protein>
<dbReference type="EMBL" id="LRQE01000004">
    <property type="protein sequence ID" value="KXA31659.1"/>
    <property type="molecule type" value="Genomic_DNA"/>
</dbReference>
<organism evidence="1">
    <name type="scientific">Peptoniphilus harei</name>
    <dbReference type="NCBI Taxonomy" id="54005"/>
    <lineage>
        <taxon>Bacteria</taxon>
        <taxon>Bacillati</taxon>
        <taxon>Bacillota</taxon>
        <taxon>Tissierellia</taxon>
        <taxon>Tissierellales</taxon>
        <taxon>Peptoniphilaceae</taxon>
        <taxon>Peptoniphilus</taxon>
    </lineage>
</organism>
<dbReference type="InterPro" id="IPR009414">
    <property type="entry name" value="DUF1064"/>
</dbReference>